<proteinExistence type="predicted"/>
<protein>
    <submittedName>
        <fullName evidence="1">Uncharacterized protein</fullName>
    </submittedName>
</protein>
<organism evidence="1">
    <name type="scientific">Eucalyptus grandis</name>
    <name type="common">Flooded gum</name>
    <dbReference type="NCBI Taxonomy" id="71139"/>
    <lineage>
        <taxon>Eukaryota</taxon>
        <taxon>Viridiplantae</taxon>
        <taxon>Streptophyta</taxon>
        <taxon>Embryophyta</taxon>
        <taxon>Tracheophyta</taxon>
        <taxon>Spermatophyta</taxon>
        <taxon>Magnoliopsida</taxon>
        <taxon>eudicotyledons</taxon>
        <taxon>Gunneridae</taxon>
        <taxon>Pentapetalae</taxon>
        <taxon>rosids</taxon>
        <taxon>malvids</taxon>
        <taxon>Myrtales</taxon>
        <taxon>Myrtaceae</taxon>
        <taxon>Myrtoideae</taxon>
        <taxon>Eucalypteae</taxon>
        <taxon>Eucalyptus</taxon>
    </lineage>
</organism>
<dbReference type="EMBL" id="KK198761">
    <property type="protein sequence ID" value="KCW55194.1"/>
    <property type="molecule type" value="Genomic_DNA"/>
</dbReference>
<name>A0A059AN50_EUCGR</name>
<evidence type="ECO:0000313" key="1">
    <source>
        <dbReference type="EMBL" id="KCW55194.1"/>
    </source>
</evidence>
<dbReference type="AlphaFoldDB" id="A0A059AN50"/>
<sequence>MVFTGGACLAMLALHSTPGKHIIFSDLKGFGVQDITLFNGMISPVCAGDKASRSRNIKSSYAGSSF</sequence>
<gene>
    <name evidence="1" type="ORF">EUGRSUZ_I01137</name>
</gene>
<dbReference type="Gramene" id="KCW55194">
    <property type="protein sequence ID" value="KCW55194"/>
    <property type="gene ID" value="EUGRSUZ_I01137"/>
</dbReference>
<reference evidence="1" key="1">
    <citation type="submission" date="2013-07" db="EMBL/GenBank/DDBJ databases">
        <title>The genome of Eucalyptus grandis.</title>
        <authorList>
            <person name="Schmutz J."/>
            <person name="Hayes R."/>
            <person name="Myburg A."/>
            <person name="Tuskan G."/>
            <person name="Grattapaglia D."/>
            <person name="Rokhsar D.S."/>
        </authorList>
    </citation>
    <scope>NUCLEOTIDE SEQUENCE</scope>
    <source>
        <tissue evidence="1">Leaf extractions</tissue>
    </source>
</reference>
<accession>A0A059AN50</accession>
<dbReference type="InParanoid" id="A0A059AN50"/>